<evidence type="ECO:0000313" key="1">
    <source>
        <dbReference type="EMBL" id="MPM76760.1"/>
    </source>
</evidence>
<proteinExistence type="predicted"/>
<dbReference type="EMBL" id="VSSQ01027484">
    <property type="protein sequence ID" value="MPM76760.1"/>
    <property type="molecule type" value="Genomic_DNA"/>
</dbReference>
<reference evidence="1" key="1">
    <citation type="submission" date="2019-08" db="EMBL/GenBank/DDBJ databases">
        <authorList>
            <person name="Kucharzyk K."/>
            <person name="Murdoch R.W."/>
            <person name="Higgins S."/>
            <person name="Loffler F."/>
        </authorList>
    </citation>
    <scope>NUCLEOTIDE SEQUENCE</scope>
</reference>
<protein>
    <submittedName>
        <fullName evidence="1">Uncharacterized protein</fullName>
    </submittedName>
</protein>
<comment type="caution">
    <text evidence="1">The sequence shown here is derived from an EMBL/GenBank/DDBJ whole genome shotgun (WGS) entry which is preliminary data.</text>
</comment>
<accession>A0A645CII8</accession>
<gene>
    <name evidence="1" type="ORF">SDC9_123759</name>
</gene>
<name>A0A645CII8_9ZZZZ</name>
<organism evidence="1">
    <name type="scientific">bioreactor metagenome</name>
    <dbReference type="NCBI Taxonomy" id="1076179"/>
    <lineage>
        <taxon>unclassified sequences</taxon>
        <taxon>metagenomes</taxon>
        <taxon>ecological metagenomes</taxon>
    </lineage>
</organism>
<dbReference type="AlphaFoldDB" id="A0A645CII8"/>
<sequence>MRIQRFDGHAIYFAVVDDDVVAVAVVISRDFHYARLCCGNIATARDVNTPMEFQSAIDRRRAVSERR</sequence>